<dbReference type="Proteomes" id="UP001163046">
    <property type="component" value="Unassembled WGS sequence"/>
</dbReference>
<reference evidence="2" key="1">
    <citation type="submission" date="2023-01" db="EMBL/GenBank/DDBJ databases">
        <title>Genome assembly of the deep-sea coral Lophelia pertusa.</title>
        <authorList>
            <person name="Herrera S."/>
            <person name="Cordes E."/>
        </authorList>
    </citation>
    <scope>NUCLEOTIDE SEQUENCE</scope>
    <source>
        <strain evidence="2">USNM1676648</strain>
        <tissue evidence="2">Polyp</tissue>
    </source>
</reference>
<evidence type="ECO:0000313" key="3">
    <source>
        <dbReference type="Proteomes" id="UP001163046"/>
    </source>
</evidence>
<dbReference type="EMBL" id="MU826369">
    <property type="protein sequence ID" value="KAJ7378070.1"/>
    <property type="molecule type" value="Genomic_DNA"/>
</dbReference>
<dbReference type="GO" id="GO:0032039">
    <property type="term" value="C:integrator complex"/>
    <property type="evidence" value="ECO:0007669"/>
    <property type="project" value="InterPro"/>
</dbReference>
<evidence type="ECO:0000313" key="2">
    <source>
        <dbReference type="EMBL" id="KAJ7378070.1"/>
    </source>
</evidence>
<dbReference type="Pfam" id="PF14838">
    <property type="entry name" value="INTS5_C"/>
    <property type="match status" value="1"/>
</dbReference>
<dbReference type="OrthoDB" id="69088at2759"/>
<dbReference type="AlphaFoldDB" id="A0A9W9ZB27"/>
<protein>
    <submittedName>
        <fullName evidence="2">Integrator complex subunit 5</fullName>
    </submittedName>
</protein>
<dbReference type="InterPro" id="IPR029444">
    <property type="entry name" value="INTS5_C"/>
</dbReference>
<feature type="domain" description="Integrator complex subunit 5 C-terminal" evidence="1">
    <location>
        <begin position="3"/>
        <end position="537"/>
    </location>
</feature>
<name>A0A9W9ZB27_9CNID</name>
<proteinExistence type="predicted"/>
<organism evidence="2 3">
    <name type="scientific">Desmophyllum pertusum</name>
    <dbReference type="NCBI Taxonomy" id="174260"/>
    <lineage>
        <taxon>Eukaryota</taxon>
        <taxon>Metazoa</taxon>
        <taxon>Cnidaria</taxon>
        <taxon>Anthozoa</taxon>
        <taxon>Hexacorallia</taxon>
        <taxon>Scleractinia</taxon>
        <taxon>Caryophylliina</taxon>
        <taxon>Caryophylliidae</taxon>
        <taxon>Desmophyllum</taxon>
    </lineage>
</organism>
<dbReference type="InterPro" id="IPR040316">
    <property type="entry name" value="INTS5"/>
</dbReference>
<sequence>MASLDTRKTESEFLTEMACHSKDLCKSLLTSCGNKVSNIFHMLVIIAIHSGRTSAAGILKLVLMNSRSTQSLQLFVQLYCELELYYTQLLDDVVKTCLSTVKYPGAASSSNQLFRLLSNFHQLISSESGIQHLSRSKLSSSLQRHHSVFANLLIHPNLEVSLKSLALLLSLDKTLPDKVSYMMKICSNCVGLFYKLLHKLKTQDGKMIETVKSIKLCRKMFLLLAKDDRCRLYLLRLLVEGTLQKEHVTLFGGISPAEPTDSEKDLTKIKVSLLERNRNPHISSHLPLTPSSVFFSGIVGDIEKNNRTKTSHRTEPQAWQQTSQVFVDVVFILCTCDQEDADSGNLMLHHKYVDSLSLLLMELVCPDVVPITFDWPDDESLKFTIERDLRIKKTFDDNPILWALVSIVARGVSSLSKCSPLVSSLLATIMSNWEVYRGSAVDQSTLNFKVTCFITDIMTKASWLPPPVSRVGAVFGLLKPKEIYTILNTMWKVLKEFPPPSSAMTPEATRQRWQQGTAFKTQKEVVKAIFVNNIATLGHHYARVCLTNLGEFVNLERLLM</sequence>
<dbReference type="PANTHER" id="PTHR31697:SF2">
    <property type="entry name" value="INTEGRATOR COMPLEX SUBUNIT 5"/>
    <property type="match status" value="1"/>
</dbReference>
<dbReference type="PANTHER" id="PTHR31697">
    <property type="entry name" value="INTEGRATOR COMPLEX SUBUNIT 5"/>
    <property type="match status" value="1"/>
</dbReference>
<evidence type="ECO:0000259" key="1">
    <source>
        <dbReference type="Pfam" id="PF14838"/>
    </source>
</evidence>
<comment type="caution">
    <text evidence="2">The sequence shown here is derived from an EMBL/GenBank/DDBJ whole genome shotgun (WGS) entry which is preliminary data.</text>
</comment>
<dbReference type="GO" id="GO:0034472">
    <property type="term" value="P:snRNA 3'-end processing"/>
    <property type="evidence" value="ECO:0007669"/>
    <property type="project" value="TreeGrafter"/>
</dbReference>
<gene>
    <name evidence="2" type="primary">INTS5_1</name>
    <name evidence="2" type="ORF">OS493_024732</name>
</gene>
<accession>A0A9W9ZB27</accession>
<keyword evidence="3" id="KW-1185">Reference proteome</keyword>